<gene>
    <name evidence="1" type="ORF">AB6M95_01435</name>
</gene>
<organism evidence="1 2">
    <name type="scientific">Pseudodesulfovibrio karagichevae</name>
    <dbReference type="NCBI Taxonomy" id="3239305"/>
    <lineage>
        <taxon>Bacteria</taxon>
        <taxon>Pseudomonadati</taxon>
        <taxon>Thermodesulfobacteriota</taxon>
        <taxon>Desulfovibrionia</taxon>
        <taxon>Desulfovibrionales</taxon>
        <taxon>Desulfovibrionaceae</taxon>
    </lineage>
</organism>
<evidence type="ECO:0000313" key="2">
    <source>
        <dbReference type="Proteomes" id="UP001568698"/>
    </source>
</evidence>
<reference evidence="1 2" key="1">
    <citation type="submission" date="2024-08" db="EMBL/GenBank/DDBJ databases">
        <title>Sulfate-reducing bacteria isolated from formation water of the oil field in Kazakhstan and description of Pseudodesulfovibrio sp.</title>
        <authorList>
            <person name="Bidzhieva S.K."/>
            <person name="Tourova T.P."/>
            <person name="Grouzdev D.S."/>
            <person name="Beletsky A.V."/>
            <person name="Sokolova D.S."/>
            <person name="Samigullina S.R."/>
            <person name="Poltaraus A.B."/>
            <person name="Avtukh A.N."/>
            <person name="Tereshina V.M."/>
            <person name="Zhaparov N.S."/>
            <person name="Mardanov A.V."/>
            <person name="Nazina T.N."/>
        </authorList>
    </citation>
    <scope>NUCLEOTIDE SEQUENCE [LARGE SCALE GENOMIC DNA]</scope>
    <source>
        <strain evidence="1 2">9FUS</strain>
    </source>
</reference>
<name>A0ABV4JXF4_9BACT</name>
<dbReference type="EMBL" id="JBGLYH010000002">
    <property type="protein sequence ID" value="MEZ7195397.1"/>
    <property type="molecule type" value="Genomic_DNA"/>
</dbReference>
<sequence length="653" mass="69157">MADLKENVKRMVQAGVPEAEIGSYIKRYGQGQGAAPQTPKRPDDDGDWLRGVFQATGSVLGGGAAFVGGQLGPQAFTPEEVVTVPAGAALGNAIGGQTYDYIRGLMYPQTMPSVGESAARSATDAAVDLGGGAIVGKALDMAKPAFAPIKGMVKRRLGGATVSSHDIAKLEQYGFKPEAGMLGNPEAAAYSQSMRGKPGTGSIFGEVDAHNLAQGEMMSNRIAESLGPDMTPYDIGQLMKRDAIAARTQWKDVSDDLWNKVGDFVPEGGAIPAKNIVSEAQKVLFVAKQSPYAENAMAPAVREAKLILKSVDENGNISKSALDSIKKAARGSYKKLAHEADDIDRLRMTFERAADRDLGTAAEEAGGEAAKQARAAAKDWYKRGMGDKKLGEIGLLDEAAEIIKNPEPEKIYRQIVGGGKPAAERMMKVMNMLSSETQAALRARAYREMAMPTPGAANADGSGFSFSTFLTRYARMQQDAPGMSDILFGPARKDLDKLINSAEFFKSLSKYANSSQTAVNAAWDDLWKPILDWAGKGALGGGVGGMSLSSTILGAAGGGSAVAAKIAVNRRVARLMTDPEFVKWLAGSTTKVASGSTTGKEALGRLAAIAIQRASTSKDKERTNDLVWYLTRTGNDVTRITDQDGKVKKVEVK</sequence>
<proteinExistence type="predicted"/>
<accession>A0ABV4JXF4</accession>
<comment type="caution">
    <text evidence="1">The sequence shown here is derived from an EMBL/GenBank/DDBJ whole genome shotgun (WGS) entry which is preliminary data.</text>
</comment>
<evidence type="ECO:0000313" key="1">
    <source>
        <dbReference type="EMBL" id="MEZ7195397.1"/>
    </source>
</evidence>
<dbReference type="Proteomes" id="UP001568698">
    <property type="component" value="Unassembled WGS sequence"/>
</dbReference>
<dbReference type="RefSeq" id="WP_371384948.1">
    <property type="nucleotide sequence ID" value="NZ_JBGLYH010000002.1"/>
</dbReference>
<protein>
    <submittedName>
        <fullName evidence="1">Uncharacterized protein</fullName>
    </submittedName>
</protein>
<keyword evidence="2" id="KW-1185">Reference proteome</keyword>